<dbReference type="InterPro" id="IPR002048">
    <property type="entry name" value="EF_hand_dom"/>
</dbReference>
<dbReference type="RefSeq" id="XP_067804824.1">
    <property type="nucleotide sequence ID" value="XM_067946033.1"/>
</dbReference>
<organism evidence="9 10">
    <name type="scientific">Babesia duncani</name>
    <dbReference type="NCBI Taxonomy" id="323732"/>
    <lineage>
        <taxon>Eukaryota</taxon>
        <taxon>Sar</taxon>
        <taxon>Alveolata</taxon>
        <taxon>Apicomplexa</taxon>
        <taxon>Aconoidasida</taxon>
        <taxon>Piroplasmida</taxon>
        <taxon>Babesiidae</taxon>
        <taxon>Babesia</taxon>
    </lineage>
</organism>
<dbReference type="SUPFAM" id="SSF47473">
    <property type="entry name" value="EF-hand"/>
    <property type="match status" value="1"/>
</dbReference>
<keyword evidence="3" id="KW-0677">Repeat</keyword>
<keyword evidence="5" id="KW-0206">Cytoskeleton</keyword>
<dbReference type="EMBL" id="JALLKP010000097">
    <property type="protein sequence ID" value="KAK2194517.1"/>
    <property type="molecule type" value="Genomic_DNA"/>
</dbReference>
<dbReference type="EMBL" id="JALLKP010000001">
    <property type="protein sequence ID" value="KAK2197982.1"/>
    <property type="molecule type" value="Genomic_DNA"/>
</dbReference>
<dbReference type="InterPro" id="IPR011992">
    <property type="entry name" value="EF-hand-dom_pair"/>
</dbReference>
<evidence type="ECO:0000256" key="3">
    <source>
        <dbReference type="ARBA" id="ARBA00022737"/>
    </source>
</evidence>
<keyword evidence="10" id="KW-1185">Reference proteome</keyword>
<dbReference type="EMBL" id="JALLKP010000060">
    <property type="protein sequence ID" value="KAK2194699.1"/>
    <property type="molecule type" value="Genomic_DNA"/>
</dbReference>
<dbReference type="CDD" id="cd00051">
    <property type="entry name" value="EFh"/>
    <property type="match status" value="2"/>
</dbReference>
<dbReference type="AlphaFoldDB" id="A0AAD9UQK7"/>
<evidence type="ECO:0000313" key="8">
    <source>
        <dbReference type="EMBL" id="KAK2194699.1"/>
    </source>
</evidence>
<dbReference type="KEGG" id="bdw:94335284"/>
<comment type="similarity">
    <text evidence="2">Belongs to the centrin family.</text>
</comment>
<dbReference type="Pfam" id="PF13499">
    <property type="entry name" value="EF-hand_7"/>
    <property type="match status" value="2"/>
</dbReference>
<dbReference type="InterPro" id="IPR018247">
    <property type="entry name" value="EF_Hand_1_Ca_BS"/>
</dbReference>
<evidence type="ECO:0000313" key="10">
    <source>
        <dbReference type="Proteomes" id="UP001214638"/>
    </source>
</evidence>
<dbReference type="SMART" id="SM00054">
    <property type="entry name" value="EFh"/>
    <property type="match status" value="4"/>
</dbReference>
<gene>
    <name evidence="9" type="ORF">BdWA1_000986</name>
    <name evidence="8" type="ORF">BdWA1_003830</name>
    <name evidence="7" type="ORF">BdWA1_004021</name>
</gene>
<dbReference type="Gene3D" id="1.10.238.10">
    <property type="entry name" value="EF-hand"/>
    <property type="match status" value="2"/>
</dbReference>
<dbReference type="GO" id="GO:0016460">
    <property type="term" value="C:myosin II complex"/>
    <property type="evidence" value="ECO:0007669"/>
    <property type="project" value="TreeGrafter"/>
</dbReference>
<dbReference type="Proteomes" id="UP001214638">
    <property type="component" value="Unassembled WGS sequence"/>
</dbReference>
<evidence type="ECO:0000259" key="6">
    <source>
        <dbReference type="PROSITE" id="PS50222"/>
    </source>
</evidence>
<evidence type="ECO:0000256" key="2">
    <source>
        <dbReference type="ARBA" id="ARBA00005253"/>
    </source>
</evidence>
<sequence length="173" mass="19874">MSFQMRNSALLRTPTVTQTPFKRRELTEEQKTEIKEAFQIFDTNSMGKIDAKELKVVMKALGFDPTKEEIRSIMSKYDKHGGGTIDYQDYFSVMSTKMMERNPMEEMVRAFKLFADPSTGTIGFKDLKRVGEELGEVITDDEIKEMINEADRDGDGVINEGEFLKIMKKSNLF</sequence>
<comment type="caution">
    <text evidence="9">The sequence shown here is derived from an EMBL/GenBank/DDBJ whole genome shotgun (WGS) entry which is preliminary data.</text>
</comment>
<name>A0AAD9UQK7_9APIC</name>
<dbReference type="GO" id="GO:0005509">
    <property type="term" value="F:calcium ion binding"/>
    <property type="evidence" value="ECO:0007669"/>
    <property type="project" value="InterPro"/>
</dbReference>
<evidence type="ECO:0000256" key="1">
    <source>
        <dbReference type="ARBA" id="ARBA00004245"/>
    </source>
</evidence>
<dbReference type="PROSITE" id="PS00018">
    <property type="entry name" value="EF_HAND_1"/>
    <property type="match status" value="1"/>
</dbReference>
<dbReference type="FunFam" id="1.10.238.10:FF:000001">
    <property type="entry name" value="Calmodulin 1"/>
    <property type="match status" value="1"/>
</dbReference>
<feature type="domain" description="EF-hand" evidence="6">
    <location>
        <begin position="29"/>
        <end position="64"/>
    </location>
</feature>
<accession>A0AAD9UQK7</accession>
<reference evidence="9" key="1">
    <citation type="journal article" date="2023" name="Nat. Microbiol.">
        <title>Babesia duncani multi-omics identifies virulence factors and drug targets.</title>
        <authorList>
            <person name="Singh P."/>
            <person name="Lonardi S."/>
            <person name="Liang Q."/>
            <person name="Vydyam P."/>
            <person name="Khabirova E."/>
            <person name="Fang T."/>
            <person name="Gihaz S."/>
            <person name="Thekkiniath J."/>
            <person name="Munshi M."/>
            <person name="Abel S."/>
            <person name="Ciampossin L."/>
            <person name="Batugedara G."/>
            <person name="Gupta M."/>
            <person name="Lu X.M."/>
            <person name="Lenz T."/>
            <person name="Chakravarty S."/>
            <person name="Cornillot E."/>
            <person name="Hu Y."/>
            <person name="Ma W."/>
            <person name="Gonzalez L.M."/>
            <person name="Sanchez S."/>
            <person name="Estrada K."/>
            <person name="Sanchez-Flores A."/>
            <person name="Montero E."/>
            <person name="Harb O.S."/>
            <person name="Le Roch K.G."/>
            <person name="Mamoun C.B."/>
        </authorList>
    </citation>
    <scope>NUCLEOTIDE SEQUENCE</scope>
    <source>
        <strain evidence="9">WA1</strain>
    </source>
</reference>
<dbReference type="PANTHER" id="PTHR23048:SF59">
    <property type="entry name" value="EF-HAND SUPERFAMILY PROTEIN"/>
    <property type="match status" value="1"/>
</dbReference>
<proteinExistence type="inferred from homology"/>
<dbReference type="PANTHER" id="PTHR23048">
    <property type="entry name" value="MYOSIN LIGHT CHAIN 1, 3"/>
    <property type="match status" value="1"/>
</dbReference>
<feature type="domain" description="EF-hand" evidence="6">
    <location>
        <begin position="65"/>
        <end position="100"/>
    </location>
</feature>
<dbReference type="GeneID" id="94335284"/>
<comment type="subcellular location">
    <subcellularLocation>
        <location evidence="1">Cytoplasm</location>
        <location evidence="1">Cytoskeleton</location>
    </subcellularLocation>
</comment>
<evidence type="ECO:0000313" key="9">
    <source>
        <dbReference type="EMBL" id="KAK2197982.1"/>
    </source>
</evidence>
<protein>
    <submittedName>
        <fullName evidence="9">Bifunctional EF-hand domain pair/EF-hand domain/EF-Hand 1</fullName>
    </submittedName>
</protein>
<feature type="domain" description="EF-hand" evidence="6">
    <location>
        <begin position="138"/>
        <end position="173"/>
    </location>
</feature>
<evidence type="ECO:0000256" key="5">
    <source>
        <dbReference type="ARBA" id="ARBA00023212"/>
    </source>
</evidence>
<dbReference type="InterPro" id="IPR050230">
    <property type="entry name" value="CALM/Myosin/TropC-like"/>
</dbReference>
<keyword evidence="5" id="KW-0963">Cytoplasm</keyword>
<dbReference type="PROSITE" id="PS50222">
    <property type="entry name" value="EF_HAND_2"/>
    <property type="match status" value="3"/>
</dbReference>
<evidence type="ECO:0000313" key="7">
    <source>
        <dbReference type="EMBL" id="KAK2194517.1"/>
    </source>
</evidence>
<evidence type="ECO:0000256" key="4">
    <source>
        <dbReference type="ARBA" id="ARBA00022837"/>
    </source>
</evidence>
<keyword evidence="4" id="KW-0106">Calcium</keyword>